<dbReference type="GO" id="GO:0016616">
    <property type="term" value="F:oxidoreductase activity, acting on the CH-OH group of donors, NAD or NADP as acceptor"/>
    <property type="evidence" value="ECO:0007669"/>
    <property type="project" value="UniProtKB-ARBA"/>
</dbReference>
<dbReference type="Gene3D" id="3.20.20.100">
    <property type="entry name" value="NADP-dependent oxidoreductase domain"/>
    <property type="match status" value="1"/>
</dbReference>
<dbReference type="InterPro" id="IPR020471">
    <property type="entry name" value="AKR"/>
</dbReference>
<dbReference type="PROSITE" id="PS00798">
    <property type="entry name" value="ALDOKETO_REDUCTASE_1"/>
    <property type="match status" value="1"/>
</dbReference>
<dbReference type="InterPro" id="IPR036812">
    <property type="entry name" value="NAD(P)_OxRdtase_dom_sf"/>
</dbReference>
<dbReference type="OrthoDB" id="416253at2759"/>
<dbReference type="SUPFAM" id="SSF51430">
    <property type="entry name" value="NAD(P)-linked oxidoreductase"/>
    <property type="match status" value="1"/>
</dbReference>
<dbReference type="PRINTS" id="PR00069">
    <property type="entry name" value="ALDKETRDTASE"/>
</dbReference>
<reference evidence="7" key="2">
    <citation type="submission" date="2015-01" db="EMBL/GenBank/DDBJ databases">
        <title>Evolutionary Origins and Diversification of the Mycorrhizal Mutualists.</title>
        <authorList>
            <consortium name="DOE Joint Genome Institute"/>
            <consortium name="Mycorrhizal Genomics Consortium"/>
            <person name="Kohler A."/>
            <person name="Kuo A."/>
            <person name="Nagy L.G."/>
            <person name="Floudas D."/>
            <person name="Copeland A."/>
            <person name="Barry K.W."/>
            <person name="Cichocki N."/>
            <person name="Veneault-Fourrey C."/>
            <person name="LaButti K."/>
            <person name="Lindquist E.A."/>
            <person name="Lipzen A."/>
            <person name="Lundell T."/>
            <person name="Morin E."/>
            <person name="Murat C."/>
            <person name="Riley R."/>
            <person name="Ohm R."/>
            <person name="Sun H."/>
            <person name="Tunlid A."/>
            <person name="Henrissat B."/>
            <person name="Grigoriev I.V."/>
            <person name="Hibbett D.S."/>
            <person name="Martin F."/>
        </authorList>
    </citation>
    <scope>NUCLEOTIDE SEQUENCE [LARGE SCALE GENOMIC DNA]</scope>
    <source>
        <strain evidence="7">h7</strain>
    </source>
</reference>
<dbReference type="Pfam" id="PF00248">
    <property type="entry name" value="Aldo_ket_red"/>
    <property type="match status" value="1"/>
</dbReference>
<organism evidence="6 7">
    <name type="scientific">Hebeloma cylindrosporum</name>
    <dbReference type="NCBI Taxonomy" id="76867"/>
    <lineage>
        <taxon>Eukaryota</taxon>
        <taxon>Fungi</taxon>
        <taxon>Dikarya</taxon>
        <taxon>Basidiomycota</taxon>
        <taxon>Agaricomycotina</taxon>
        <taxon>Agaricomycetes</taxon>
        <taxon>Agaricomycetidae</taxon>
        <taxon>Agaricales</taxon>
        <taxon>Agaricineae</taxon>
        <taxon>Hymenogastraceae</taxon>
        <taxon>Hebeloma</taxon>
    </lineage>
</organism>
<name>A0A0C2XZM4_HEBCY</name>
<keyword evidence="1" id="KW-0560">Oxidoreductase</keyword>
<feature type="binding site" evidence="3">
    <location>
        <position position="89"/>
    </location>
    <ligand>
        <name>substrate</name>
    </ligand>
</feature>
<dbReference type="HOGENOM" id="CLU_023205_0_0_1"/>
<evidence type="ECO:0000256" key="4">
    <source>
        <dbReference type="PIRSR" id="PIRSR000097-3"/>
    </source>
</evidence>
<dbReference type="STRING" id="686832.A0A0C2XZM4"/>
<dbReference type="PROSITE" id="PS00063">
    <property type="entry name" value="ALDOKETO_REDUCTASE_3"/>
    <property type="match status" value="1"/>
</dbReference>
<accession>A0A0C2XZM4</accession>
<evidence type="ECO:0000313" key="6">
    <source>
        <dbReference type="EMBL" id="KIM43053.1"/>
    </source>
</evidence>
<feature type="domain" description="NADP-dependent oxidoreductase" evidence="5">
    <location>
        <begin position="14"/>
        <end position="256"/>
    </location>
</feature>
<dbReference type="Proteomes" id="UP000053424">
    <property type="component" value="Unassembled WGS sequence"/>
</dbReference>
<evidence type="ECO:0000259" key="5">
    <source>
        <dbReference type="Pfam" id="PF00248"/>
    </source>
</evidence>
<dbReference type="FunFam" id="3.20.20.100:FF:000002">
    <property type="entry name" value="2,5-diketo-D-gluconic acid reductase A"/>
    <property type="match status" value="1"/>
</dbReference>
<dbReference type="InterPro" id="IPR018170">
    <property type="entry name" value="Aldo/ket_reductase_CS"/>
</dbReference>
<feature type="site" description="Lowers pKa of active site Tyr" evidence="4">
    <location>
        <position position="56"/>
    </location>
</feature>
<evidence type="ECO:0000313" key="7">
    <source>
        <dbReference type="Proteomes" id="UP000053424"/>
    </source>
</evidence>
<feature type="active site" description="Proton donor" evidence="2">
    <location>
        <position position="31"/>
    </location>
</feature>
<dbReference type="PROSITE" id="PS00062">
    <property type="entry name" value="ALDOKETO_REDUCTASE_2"/>
    <property type="match status" value="1"/>
</dbReference>
<dbReference type="AlphaFoldDB" id="A0A0C2XZM4"/>
<evidence type="ECO:0000256" key="1">
    <source>
        <dbReference type="ARBA" id="ARBA00023002"/>
    </source>
</evidence>
<dbReference type="PANTHER" id="PTHR11732">
    <property type="entry name" value="ALDO/KETO REDUCTASE"/>
    <property type="match status" value="1"/>
</dbReference>
<dbReference type="CDD" id="cd19071">
    <property type="entry name" value="AKR_AKR1-5-like"/>
    <property type="match status" value="1"/>
</dbReference>
<dbReference type="InterPro" id="IPR023210">
    <property type="entry name" value="NADP_OxRdtase_dom"/>
</dbReference>
<protein>
    <recommendedName>
        <fullName evidence="5">NADP-dependent oxidoreductase domain-containing protein</fullName>
    </recommendedName>
</protein>
<gene>
    <name evidence="6" type="ORF">M413DRAFT_394824</name>
</gene>
<evidence type="ECO:0000256" key="2">
    <source>
        <dbReference type="PIRSR" id="PIRSR000097-1"/>
    </source>
</evidence>
<reference evidence="6 7" key="1">
    <citation type="submission" date="2014-04" db="EMBL/GenBank/DDBJ databases">
        <authorList>
            <consortium name="DOE Joint Genome Institute"/>
            <person name="Kuo A."/>
            <person name="Gay G."/>
            <person name="Dore J."/>
            <person name="Kohler A."/>
            <person name="Nagy L.G."/>
            <person name="Floudas D."/>
            <person name="Copeland A."/>
            <person name="Barry K.W."/>
            <person name="Cichocki N."/>
            <person name="Veneault-Fourrey C."/>
            <person name="LaButti K."/>
            <person name="Lindquist E.A."/>
            <person name="Lipzen A."/>
            <person name="Lundell T."/>
            <person name="Morin E."/>
            <person name="Murat C."/>
            <person name="Sun H."/>
            <person name="Tunlid A."/>
            <person name="Henrissat B."/>
            <person name="Grigoriev I.V."/>
            <person name="Hibbett D.S."/>
            <person name="Martin F."/>
            <person name="Nordberg H.P."/>
            <person name="Cantor M.N."/>
            <person name="Hua S.X."/>
        </authorList>
    </citation>
    <scope>NUCLEOTIDE SEQUENCE [LARGE SCALE GENOMIC DNA]</scope>
    <source>
        <strain evidence="7">h7</strain>
    </source>
</reference>
<sequence>MQKIEHCCDVSYYLQTALEEGYRHIDGAWNYGNEAEVGQAISESGVPRKEIWLTSKLWNSFHAPQDVEPALDESLSRLRTDYLDLYLIHWPVAFRNGEKENEVDWELTENPYPTWKRLEEMVDKGKVRNIGISNFDIRRIQNLTANPLKIKPYVNQVELNYWNPQPELLNWCKDNGILLEAYSPLGGADRVRETLAIPEVQDIAKELGITPAQVYISWHVQRGTVALPKSVTPSRIKENFQVTALPDEAFQKLEKAATSHRPSKNVDPSKGWGVDIWGWIEFDEDMGNVM</sequence>
<dbReference type="EMBL" id="KN831776">
    <property type="protein sequence ID" value="KIM43053.1"/>
    <property type="molecule type" value="Genomic_DNA"/>
</dbReference>
<evidence type="ECO:0000256" key="3">
    <source>
        <dbReference type="PIRSR" id="PIRSR000097-2"/>
    </source>
</evidence>
<keyword evidence="7" id="KW-1185">Reference proteome</keyword>
<dbReference type="PIRSF" id="PIRSF000097">
    <property type="entry name" value="AKR"/>
    <property type="match status" value="1"/>
</dbReference>
<proteinExistence type="predicted"/>